<keyword evidence="3" id="KW-1185">Reference proteome</keyword>
<dbReference type="AlphaFoldDB" id="A0A2T3ZDP1"/>
<dbReference type="EMBL" id="KZ679259">
    <property type="protein sequence ID" value="PTB42926.1"/>
    <property type="molecule type" value="Genomic_DNA"/>
</dbReference>
<feature type="transmembrane region" description="Helical" evidence="1">
    <location>
        <begin position="59"/>
        <end position="86"/>
    </location>
</feature>
<dbReference type="OrthoDB" id="10613851at2759"/>
<evidence type="ECO:0000313" key="3">
    <source>
        <dbReference type="Proteomes" id="UP000240493"/>
    </source>
</evidence>
<keyword evidence="1" id="KW-0472">Membrane</keyword>
<organism evidence="2 3">
    <name type="scientific">Trichoderma asperellum (strain ATCC 204424 / CBS 433.97 / NBRC 101777)</name>
    <dbReference type="NCBI Taxonomy" id="1042311"/>
    <lineage>
        <taxon>Eukaryota</taxon>
        <taxon>Fungi</taxon>
        <taxon>Dikarya</taxon>
        <taxon>Ascomycota</taxon>
        <taxon>Pezizomycotina</taxon>
        <taxon>Sordariomycetes</taxon>
        <taxon>Hypocreomycetidae</taxon>
        <taxon>Hypocreales</taxon>
        <taxon>Hypocreaceae</taxon>
        <taxon>Trichoderma</taxon>
    </lineage>
</organism>
<feature type="transmembrane region" description="Helical" evidence="1">
    <location>
        <begin position="145"/>
        <end position="163"/>
    </location>
</feature>
<reference evidence="2 3" key="1">
    <citation type="submission" date="2016-07" db="EMBL/GenBank/DDBJ databases">
        <title>Multiple horizontal gene transfer events from other fungi enriched the ability of initially mycotrophic Trichoderma (Ascomycota) to feed on dead plant biomass.</title>
        <authorList>
            <consortium name="DOE Joint Genome Institute"/>
            <person name="Aerts A."/>
            <person name="Atanasova L."/>
            <person name="Chenthamara K."/>
            <person name="Zhang J."/>
            <person name="Grujic M."/>
            <person name="Henrissat B."/>
            <person name="Kuo A."/>
            <person name="Salamov A."/>
            <person name="Lipzen A."/>
            <person name="Labutti K."/>
            <person name="Barry K."/>
            <person name="Miao Y."/>
            <person name="Rahimi M.J."/>
            <person name="Shen Q."/>
            <person name="Grigoriev I.V."/>
            <person name="Kubicek C.P."/>
            <person name="Druzhinina I.S."/>
        </authorList>
    </citation>
    <scope>NUCLEOTIDE SEQUENCE [LARGE SCALE GENOMIC DNA]</scope>
    <source>
        <strain evidence="2 3">CBS 433.97</strain>
    </source>
</reference>
<feature type="transmembrane region" description="Helical" evidence="1">
    <location>
        <begin position="184"/>
        <end position="200"/>
    </location>
</feature>
<evidence type="ECO:0000313" key="2">
    <source>
        <dbReference type="EMBL" id="PTB42926.1"/>
    </source>
</evidence>
<keyword evidence="1" id="KW-0812">Transmembrane</keyword>
<proteinExistence type="predicted"/>
<protein>
    <submittedName>
        <fullName evidence="2">Uncharacterized protein</fullName>
    </submittedName>
</protein>
<keyword evidence="1" id="KW-1133">Transmembrane helix</keyword>
<evidence type="ECO:0000256" key="1">
    <source>
        <dbReference type="SAM" id="Phobius"/>
    </source>
</evidence>
<name>A0A2T3ZDP1_TRIA4</name>
<accession>A0A2T3ZDP1</accession>
<dbReference type="Proteomes" id="UP000240493">
    <property type="component" value="Unassembled WGS sequence"/>
</dbReference>
<sequence length="202" mass="22591">MAPVGITNGIFMAELPNYVVGNASNILLTALPNYVDPDVTSALLAEISSYFGLESYKEYALILLGCLLSGLSDWLLVFGSIGWAIVQHQMVSRLTSVPYEMGWNSRSFRFKPSTSGSMIIARFIWNWVSHLSMYISSRLPGEDSILLLVIVSSLPLAVPYGFYSKWPVLSTICLMCWGQLWLKDMYSGLMCTILFLAFLICW</sequence>
<gene>
    <name evidence="2" type="ORF">M441DRAFT_44961</name>
</gene>